<dbReference type="PANTHER" id="PTHR24027">
    <property type="entry name" value="CADHERIN-23"/>
    <property type="match status" value="1"/>
</dbReference>
<dbReference type="Gene3D" id="2.60.40.60">
    <property type="entry name" value="Cadherins"/>
    <property type="match status" value="1"/>
</dbReference>
<dbReference type="Pfam" id="PF00028">
    <property type="entry name" value="Cadherin"/>
    <property type="match status" value="1"/>
</dbReference>
<dbReference type="Proteomes" id="UP001066276">
    <property type="component" value="Chromosome 2_1"/>
</dbReference>
<dbReference type="GO" id="GO:0000902">
    <property type="term" value="P:cell morphogenesis"/>
    <property type="evidence" value="ECO:0007669"/>
    <property type="project" value="TreeGrafter"/>
</dbReference>
<dbReference type="GO" id="GO:0045296">
    <property type="term" value="F:cadherin binding"/>
    <property type="evidence" value="ECO:0007669"/>
    <property type="project" value="TreeGrafter"/>
</dbReference>
<dbReference type="PROSITE" id="PS50268">
    <property type="entry name" value="CADHERIN_2"/>
    <property type="match status" value="1"/>
</dbReference>
<evidence type="ECO:0000256" key="5">
    <source>
        <dbReference type="PROSITE-ProRule" id="PRU00043"/>
    </source>
</evidence>
<dbReference type="FunFam" id="2.60.40.60:FF:000009">
    <property type="entry name" value="Cadherin 24"/>
    <property type="match status" value="1"/>
</dbReference>
<dbReference type="SUPFAM" id="SSF49313">
    <property type="entry name" value="Cadherin-like"/>
    <property type="match status" value="1"/>
</dbReference>
<dbReference type="GO" id="GO:0034332">
    <property type="term" value="P:adherens junction organization"/>
    <property type="evidence" value="ECO:0007669"/>
    <property type="project" value="TreeGrafter"/>
</dbReference>
<evidence type="ECO:0000313" key="8">
    <source>
        <dbReference type="Proteomes" id="UP001066276"/>
    </source>
</evidence>
<dbReference type="GO" id="GO:0007043">
    <property type="term" value="P:cell-cell junction assembly"/>
    <property type="evidence" value="ECO:0007669"/>
    <property type="project" value="TreeGrafter"/>
</dbReference>
<dbReference type="GO" id="GO:0044331">
    <property type="term" value="P:cell-cell adhesion mediated by cadherin"/>
    <property type="evidence" value="ECO:0007669"/>
    <property type="project" value="TreeGrafter"/>
</dbReference>
<name>A0AAV7VS68_PLEWA</name>
<dbReference type="PROSITE" id="PS00232">
    <property type="entry name" value="CADHERIN_1"/>
    <property type="match status" value="1"/>
</dbReference>
<dbReference type="InterPro" id="IPR015919">
    <property type="entry name" value="Cadherin-like_sf"/>
</dbReference>
<dbReference type="InterPro" id="IPR039808">
    <property type="entry name" value="Cadherin"/>
</dbReference>
<dbReference type="GO" id="GO:0007156">
    <property type="term" value="P:homophilic cell adhesion via plasma membrane adhesion molecules"/>
    <property type="evidence" value="ECO:0007669"/>
    <property type="project" value="InterPro"/>
</dbReference>
<evidence type="ECO:0000256" key="1">
    <source>
        <dbReference type="ARBA" id="ARBA00004370"/>
    </source>
</evidence>
<accession>A0AAV7VS68</accession>
<dbReference type="GO" id="GO:0016477">
    <property type="term" value="P:cell migration"/>
    <property type="evidence" value="ECO:0007669"/>
    <property type="project" value="TreeGrafter"/>
</dbReference>
<dbReference type="CDD" id="cd11304">
    <property type="entry name" value="Cadherin_repeat"/>
    <property type="match status" value="1"/>
</dbReference>
<keyword evidence="3 5" id="KW-0106">Calcium</keyword>
<dbReference type="InterPro" id="IPR002126">
    <property type="entry name" value="Cadherin-like_dom"/>
</dbReference>
<feature type="non-terminal residue" evidence="7">
    <location>
        <position position="142"/>
    </location>
</feature>
<keyword evidence="4" id="KW-0472">Membrane</keyword>
<gene>
    <name evidence="7" type="ORF">NDU88_008321</name>
</gene>
<dbReference type="PANTHER" id="PTHR24027:SF323">
    <property type="entry name" value="CADHERIN-19"/>
    <property type="match status" value="1"/>
</dbReference>
<proteinExistence type="predicted"/>
<feature type="domain" description="Cadherin" evidence="6">
    <location>
        <begin position="47"/>
        <end position="127"/>
    </location>
</feature>
<dbReference type="EMBL" id="JANPWB010000003">
    <property type="protein sequence ID" value="KAJ1204544.1"/>
    <property type="molecule type" value="Genomic_DNA"/>
</dbReference>
<evidence type="ECO:0000256" key="4">
    <source>
        <dbReference type="ARBA" id="ARBA00023136"/>
    </source>
</evidence>
<comment type="caution">
    <text evidence="7">The sequence shown here is derived from an EMBL/GenBank/DDBJ whole genome shotgun (WGS) entry which is preliminary data.</text>
</comment>
<comment type="subcellular location">
    <subcellularLocation>
        <location evidence="1">Membrane</location>
    </subcellularLocation>
</comment>
<evidence type="ECO:0000256" key="3">
    <source>
        <dbReference type="ARBA" id="ARBA00022837"/>
    </source>
</evidence>
<dbReference type="GO" id="GO:0008013">
    <property type="term" value="F:beta-catenin binding"/>
    <property type="evidence" value="ECO:0007669"/>
    <property type="project" value="TreeGrafter"/>
</dbReference>
<evidence type="ECO:0000259" key="6">
    <source>
        <dbReference type="PROSITE" id="PS50268"/>
    </source>
</evidence>
<keyword evidence="2" id="KW-0677">Repeat</keyword>
<dbReference type="GO" id="GO:0016342">
    <property type="term" value="C:catenin complex"/>
    <property type="evidence" value="ECO:0007669"/>
    <property type="project" value="TreeGrafter"/>
</dbReference>
<dbReference type="GO" id="GO:0016339">
    <property type="term" value="P:calcium-dependent cell-cell adhesion via plasma membrane cell adhesion molecules"/>
    <property type="evidence" value="ECO:0007669"/>
    <property type="project" value="TreeGrafter"/>
</dbReference>
<organism evidence="7 8">
    <name type="scientific">Pleurodeles waltl</name>
    <name type="common">Iberian ribbed newt</name>
    <dbReference type="NCBI Taxonomy" id="8319"/>
    <lineage>
        <taxon>Eukaryota</taxon>
        <taxon>Metazoa</taxon>
        <taxon>Chordata</taxon>
        <taxon>Craniata</taxon>
        <taxon>Vertebrata</taxon>
        <taxon>Euteleostomi</taxon>
        <taxon>Amphibia</taxon>
        <taxon>Batrachia</taxon>
        <taxon>Caudata</taxon>
        <taxon>Salamandroidea</taxon>
        <taxon>Salamandridae</taxon>
        <taxon>Pleurodelinae</taxon>
        <taxon>Pleurodeles</taxon>
    </lineage>
</organism>
<keyword evidence="8" id="KW-1185">Reference proteome</keyword>
<evidence type="ECO:0000313" key="7">
    <source>
        <dbReference type="EMBL" id="KAJ1204544.1"/>
    </source>
</evidence>
<sequence>NSPVFHDSRDGKHQSPNRVKRGWVWKQFFVYEELEVTQQVYVGQLKSDADKQDGSYKYILSGDGAGEIFTIDEQTGDIHVIKKLDREEKASYTLRAQAINRYTNLPMEPESEFIIKVQDINDNAPQFLQGPYIASVPEMSAE</sequence>
<dbReference type="GO" id="GO:0005509">
    <property type="term" value="F:calcium ion binding"/>
    <property type="evidence" value="ECO:0007669"/>
    <property type="project" value="UniProtKB-UniRule"/>
</dbReference>
<evidence type="ECO:0000256" key="2">
    <source>
        <dbReference type="ARBA" id="ARBA00022737"/>
    </source>
</evidence>
<protein>
    <recommendedName>
        <fullName evidence="6">Cadherin domain-containing protein</fullName>
    </recommendedName>
</protein>
<dbReference type="GO" id="GO:0005912">
    <property type="term" value="C:adherens junction"/>
    <property type="evidence" value="ECO:0007669"/>
    <property type="project" value="TreeGrafter"/>
</dbReference>
<dbReference type="InterPro" id="IPR020894">
    <property type="entry name" value="Cadherin_CS"/>
</dbReference>
<dbReference type="AlphaFoldDB" id="A0AAV7VS68"/>
<dbReference type="SMART" id="SM00112">
    <property type="entry name" value="CA"/>
    <property type="match status" value="1"/>
</dbReference>
<reference evidence="7" key="1">
    <citation type="journal article" date="2022" name="bioRxiv">
        <title>Sequencing and chromosome-scale assembly of the giantPleurodeles waltlgenome.</title>
        <authorList>
            <person name="Brown T."/>
            <person name="Elewa A."/>
            <person name="Iarovenko S."/>
            <person name="Subramanian E."/>
            <person name="Araus A.J."/>
            <person name="Petzold A."/>
            <person name="Susuki M."/>
            <person name="Suzuki K.-i.T."/>
            <person name="Hayashi T."/>
            <person name="Toyoda A."/>
            <person name="Oliveira C."/>
            <person name="Osipova E."/>
            <person name="Leigh N.D."/>
            <person name="Simon A."/>
            <person name="Yun M.H."/>
        </authorList>
    </citation>
    <scope>NUCLEOTIDE SEQUENCE</scope>
    <source>
        <strain evidence="7">20211129_DDA</strain>
        <tissue evidence="7">Liver</tissue>
    </source>
</reference>
<dbReference type="PRINTS" id="PR00205">
    <property type="entry name" value="CADHERIN"/>
</dbReference>
<feature type="non-terminal residue" evidence="7">
    <location>
        <position position="1"/>
    </location>
</feature>